<dbReference type="InterPro" id="IPR018871">
    <property type="entry name" value="GLEYA_adhesin_domain"/>
</dbReference>
<gene>
    <name evidence="3" type="ORF">DL764_007086</name>
</gene>
<dbReference type="AlphaFoldDB" id="A0A4Q4T327"/>
<evidence type="ECO:0000256" key="1">
    <source>
        <dbReference type="SAM" id="SignalP"/>
    </source>
</evidence>
<evidence type="ECO:0000313" key="3">
    <source>
        <dbReference type="EMBL" id="RYO98443.1"/>
    </source>
</evidence>
<dbReference type="PROSITE" id="PS51820">
    <property type="entry name" value="PA14"/>
    <property type="match status" value="1"/>
</dbReference>
<feature type="domain" description="PA14" evidence="2">
    <location>
        <begin position="82"/>
        <end position="262"/>
    </location>
</feature>
<name>A0A4Q4T327_9PEZI</name>
<comment type="caution">
    <text evidence="3">The sequence shown here is derived from an EMBL/GenBank/DDBJ whole genome shotgun (WGS) entry which is preliminary data.</text>
</comment>
<evidence type="ECO:0000259" key="2">
    <source>
        <dbReference type="PROSITE" id="PS51820"/>
    </source>
</evidence>
<dbReference type="Gene3D" id="2.60.120.1560">
    <property type="match status" value="1"/>
</dbReference>
<reference evidence="3 4" key="1">
    <citation type="submission" date="2018-06" db="EMBL/GenBank/DDBJ databases">
        <title>Complete Genomes of Monosporascus.</title>
        <authorList>
            <person name="Robinson A.J."/>
            <person name="Natvig D.O."/>
        </authorList>
    </citation>
    <scope>NUCLEOTIDE SEQUENCE [LARGE SCALE GENOMIC DNA]</scope>
    <source>
        <strain evidence="3 4">CBS 110550</strain>
    </source>
</reference>
<dbReference type="EMBL" id="QJNU01000459">
    <property type="protein sequence ID" value="RYO98443.1"/>
    <property type="molecule type" value="Genomic_DNA"/>
</dbReference>
<feature type="chain" id="PRO_5020716443" description="PA14 domain-containing protein" evidence="1">
    <location>
        <begin position="22"/>
        <end position="275"/>
    </location>
</feature>
<feature type="signal peptide" evidence="1">
    <location>
        <begin position="1"/>
        <end position="21"/>
    </location>
</feature>
<sequence>MTSIIRSALFVGSLFVYGATCQRPTSTTTTTIPWTGTSVTSTTITPCTGPATVVIETPFPTTTCPPAPPPIRPAPCEVEIGCGASGLNIDYYQNPVGGYGSGNLPPSYYITEGLSPLDSSLTNVTFFPQDTTPEDPVGWTRETNGGITVNANNFTLVYSGFYRAPSTGVFTLCSSADNENDIFFGRGNAFGCDTGEPSPNVEPLVVSRGGNFVNPIICTDVFLVQGRYYPVRNVMGNFGGPSAFDFTIWEPEIPFEDRTNDFTGDVYPLSCRWLF</sequence>
<dbReference type="Proteomes" id="UP000293360">
    <property type="component" value="Unassembled WGS sequence"/>
</dbReference>
<organism evidence="3 4">
    <name type="scientific">Monosporascus ibericus</name>
    <dbReference type="NCBI Taxonomy" id="155417"/>
    <lineage>
        <taxon>Eukaryota</taxon>
        <taxon>Fungi</taxon>
        <taxon>Dikarya</taxon>
        <taxon>Ascomycota</taxon>
        <taxon>Pezizomycotina</taxon>
        <taxon>Sordariomycetes</taxon>
        <taxon>Xylariomycetidae</taxon>
        <taxon>Xylariales</taxon>
        <taxon>Xylariales incertae sedis</taxon>
        <taxon>Monosporascus</taxon>
    </lineage>
</organism>
<keyword evidence="1" id="KW-0732">Signal</keyword>
<dbReference type="OrthoDB" id="4792629at2759"/>
<keyword evidence="4" id="KW-1185">Reference proteome</keyword>
<dbReference type="Pfam" id="PF10528">
    <property type="entry name" value="GLEYA"/>
    <property type="match status" value="1"/>
</dbReference>
<proteinExistence type="predicted"/>
<protein>
    <recommendedName>
        <fullName evidence="2">PA14 domain-containing protein</fullName>
    </recommendedName>
</protein>
<dbReference type="InterPro" id="IPR037524">
    <property type="entry name" value="PA14/GLEYA"/>
</dbReference>
<evidence type="ECO:0000313" key="4">
    <source>
        <dbReference type="Proteomes" id="UP000293360"/>
    </source>
</evidence>
<accession>A0A4Q4T327</accession>